<dbReference type="OrthoDB" id="3438983at2759"/>
<reference evidence="1" key="1">
    <citation type="submission" date="2020-06" db="EMBL/GenBank/DDBJ databases">
        <authorList>
            <person name="Onetto C."/>
        </authorList>
    </citation>
    <scope>NUCLEOTIDE SEQUENCE</scope>
</reference>
<dbReference type="Proteomes" id="UP000714618">
    <property type="component" value="Unassembled WGS sequence"/>
</dbReference>
<dbReference type="EMBL" id="CAIJEO010000006">
    <property type="protein sequence ID" value="CAD0095630.1"/>
    <property type="molecule type" value="Genomic_DNA"/>
</dbReference>
<name>A0A9N8PHB1_9PEZI</name>
<gene>
    <name evidence="1" type="ORF">AWRI4233_LOCUS5312</name>
</gene>
<comment type="caution">
    <text evidence="1">The sequence shown here is derived from an EMBL/GenBank/DDBJ whole genome shotgun (WGS) entry which is preliminary data.</text>
</comment>
<sequence>METYPERWYEYISVTTESDTEWKDQTPHAGPPLLYVPNPKQTEDDGLKDRCFISLTSPILINIASEVNMDLGRLSGSALCRLIQAYMYSQHQHKQKTYEEFGEWANLPDPEEWWANKDPVWKLREAKMNNKLPVVVDKKTNVYRLE</sequence>
<accession>A0A9N8PHB1</accession>
<proteinExistence type="predicted"/>
<organism evidence="1 2">
    <name type="scientific">Aureobasidium mustum</name>
    <dbReference type="NCBI Taxonomy" id="2773714"/>
    <lineage>
        <taxon>Eukaryota</taxon>
        <taxon>Fungi</taxon>
        <taxon>Dikarya</taxon>
        <taxon>Ascomycota</taxon>
        <taxon>Pezizomycotina</taxon>
        <taxon>Dothideomycetes</taxon>
        <taxon>Dothideomycetidae</taxon>
        <taxon>Dothideales</taxon>
        <taxon>Saccotheciaceae</taxon>
        <taxon>Aureobasidium</taxon>
    </lineage>
</organism>
<dbReference type="AlphaFoldDB" id="A0A9N8PHB1"/>
<keyword evidence="2" id="KW-1185">Reference proteome</keyword>
<protein>
    <submittedName>
        <fullName evidence="1">Uncharacterized protein</fullName>
    </submittedName>
</protein>
<evidence type="ECO:0000313" key="1">
    <source>
        <dbReference type="EMBL" id="CAD0095630.1"/>
    </source>
</evidence>
<evidence type="ECO:0000313" key="2">
    <source>
        <dbReference type="Proteomes" id="UP000714618"/>
    </source>
</evidence>